<evidence type="ECO:0000313" key="4">
    <source>
        <dbReference type="Proteomes" id="UP000178606"/>
    </source>
</evidence>
<sequence>MDDRKDKPEREQASDGPDEEVNLDAIDRFLKDGLDAIPVEKVSGDRLQAQVVAPLDLGQTKLQAPEAAPLLEEPVQKHAAELDPGLSTLLLREGFGDMEIRISPDRMIASLAVFEPRRPDISAEEVVAVLERNHIVFGIDERAIRSVLRAAAKRGRVELNVIIAQGIPVVEGQDARFLLACLDDRPEEVGAAPELTEGVLKEMEKVRKAFRDGIDYLREEPLRAVRVAPGECVLRKLPCQEGVKGTSILGVEHLPKSGHDIPLKAGPNTRLSDDGLHFHAEALGYLIVHEERVSVVTPILLSKDRMTAYFVNLPPLGPSRPISEGRLREALVKMGVTHGVDERAIARLCAGEADERMVVIAQGAAPAVGMDGQSQMQVDVVLQPGKVLEDGTIDFKERNSPPSIPAETLIALYTKATKGVPGVTVTGAPVRADNGKDARPRAGANVRLQEEGEIVQFFAGTAGRVVFSKNRLSVHAGYLVQGDVDYRTGNINFAGDVEVAGTVRTGFAVRASGSVTIAGSVEMGAQVEAGEDLVVSHGIVGQTTAVKAGGDLLARFIANARVEVGGDIVVGSYVHNAAVSAGGHIRVHGRGRLRRNTSAVVGGSLLAVEGIRVASAGSTFGSQTRLIAGVDPRDIERLQKIKAGVSFCDTNSVRILRTLRVTALTPESLRQAIQNAPPSKRGVFLLLVSKLQELARHRRKFLEEQEQTRQRQVELLRQALVRVDGIAFPGVRVEIGEVASPVLSALEGVSFRLDAKERKITLGAIIESMV</sequence>
<dbReference type="SUPFAM" id="SSF63848">
    <property type="entry name" value="Cell-division inhibitor MinC, C-terminal domain"/>
    <property type="match status" value="1"/>
</dbReference>
<dbReference type="Pfam" id="PF03961">
    <property type="entry name" value="FapA"/>
    <property type="match status" value="1"/>
</dbReference>
<dbReference type="Pfam" id="PF20250">
    <property type="entry name" value="FapA_N"/>
    <property type="match status" value="3"/>
</dbReference>
<dbReference type="PANTHER" id="PTHR38032:SF1">
    <property type="entry name" value="RNA-BINDING PROTEIN KHPB N-TERMINAL DOMAIN-CONTAINING PROTEIN"/>
    <property type="match status" value="1"/>
</dbReference>
<evidence type="ECO:0000259" key="2">
    <source>
        <dbReference type="Pfam" id="PF20250"/>
    </source>
</evidence>
<evidence type="ECO:0000313" key="3">
    <source>
        <dbReference type="EMBL" id="OGG50697.1"/>
    </source>
</evidence>
<protein>
    <recommendedName>
        <fullName evidence="2">Flagellar Assembly Protein A N-terminal region domain-containing protein</fullName>
    </recommendedName>
</protein>
<feature type="domain" description="Flagellar Assembly Protein A N-terminal region" evidence="2">
    <location>
        <begin position="225"/>
        <end position="289"/>
    </location>
</feature>
<dbReference type="InterPro" id="IPR046866">
    <property type="entry name" value="FapA_N"/>
</dbReference>
<evidence type="ECO:0000256" key="1">
    <source>
        <dbReference type="SAM" id="MobiDB-lite"/>
    </source>
</evidence>
<dbReference type="EMBL" id="MFKF01000201">
    <property type="protein sequence ID" value="OGG50697.1"/>
    <property type="molecule type" value="Genomic_DNA"/>
</dbReference>
<reference evidence="3 4" key="1">
    <citation type="journal article" date="2016" name="Nat. Commun.">
        <title>Thousands of microbial genomes shed light on interconnected biogeochemical processes in an aquifer system.</title>
        <authorList>
            <person name="Anantharaman K."/>
            <person name="Brown C.T."/>
            <person name="Hug L.A."/>
            <person name="Sharon I."/>
            <person name="Castelle C.J."/>
            <person name="Probst A.J."/>
            <person name="Thomas B.C."/>
            <person name="Singh A."/>
            <person name="Wilkins M.J."/>
            <person name="Karaoz U."/>
            <person name="Brodie E.L."/>
            <person name="Williams K.H."/>
            <person name="Hubbard S.S."/>
            <person name="Banfield J.F."/>
        </authorList>
    </citation>
    <scope>NUCLEOTIDE SEQUENCE [LARGE SCALE GENOMIC DNA]</scope>
    <source>
        <strain evidence="4">RIFCSPLOWO2_12_FULL_64_10</strain>
    </source>
</reference>
<name>A0A1F6CNM1_HANXR</name>
<feature type="compositionally biased region" description="Basic and acidic residues" evidence="1">
    <location>
        <begin position="1"/>
        <end position="13"/>
    </location>
</feature>
<dbReference type="PANTHER" id="PTHR38032">
    <property type="entry name" value="POLYMERASE-RELATED"/>
    <property type="match status" value="1"/>
</dbReference>
<organism evidence="3 4">
    <name type="scientific">Handelsmanbacteria sp. (strain RIFCSPLOWO2_12_FULL_64_10)</name>
    <dbReference type="NCBI Taxonomy" id="1817868"/>
    <lineage>
        <taxon>Bacteria</taxon>
        <taxon>Candidatus Handelsmaniibacteriota</taxon>
    </lineage>
</organism>
<dbReference type="AlphaFoldDB" id="A0A1F6CNM1"/>
<dbReference type="InterPro" id="IPR005646">
    <property type="entry name" value="FapA"/>
</dbReference>
<gene>
    <name evidence="3" type="ORF">A3F84_09720</name>
</gene>
<feature type="region of interest" description="Disordered" evidence="1">
    <location>
        <begin position="1"/>
        <end position="22"/>
    </location>
</feature>
<dbReference type="GO" id="GO:0000902">
    <property type="term" value="P:cell morphogenesis"/>
    <property type="evidence" value="ECO:0007669"/>
    <property type="project" value="InterPro"/>
</dbReference>
<comment type="caution">
    <text evidence="3">The sequence shown here is derived from an EMBL/GenBank/DDBJ whole genome shotgun (WGS) entry which is preliminary data.</text>
</comment>
<dbReference type="InterPro" id="IPR046865">
    <property type="entry name" value="FapA_b_solenoid"/>
</dbReference>
<dbReference type="InterPro" id="IPR036145">
    <property type="entry name" value="MinC_C_sf"/>
</dbReference>
<dbReference type="Proteomes" id="UP000178606">
    <property type="component" value="Unassembled WGS sequence"/>
</dbReference>
<feature type="domain" description="Flagellar Assembly Protein A N-terminal region" evidence="2">
    <location>
        <begin position="300"/>
        <end position="470"/>
    </location>
</feature>
<accession>A0A1F6CNM1</accession>
<proteinExistence type="predicted"/>
<feature type="domain" description="Flagellar Assembly Protein A N-terminal region" evidence="2">
    <location>
        <begin position="98"/>
        <end position="185"/>
    </location>
</feature>